<feature type="domain" description="DUF4350" evidence="1">
    <location>
        <begin position="41"/>
        <end position="238"/>
    </location>
</feature>
<evidence type="ECO:0000313" key="2">
    <source>
        <dbReference type="EMBL" id="PNG03494.1"/>
    </source>
</evidence>
<dbReference type="EMBL" id="POUW01000009">
    <property type="protein sequence ID" value="PNG03494.1"/>
    <property type="molecule type" value="Genomic_DNA"/>
</dbReference>
<dbReference type="InterPro" id="IPR025646">
    <property type="entry name" value="DUF4350"/>
</dbReference>
<evidence type="ECO:0000313" key="3">
    <source>
        <dbReference type="Proteomes" id="UP000235897"/>
    </source>
</evidence>
<dbReference type="RefSeq" id="WP_102847532.1">
    <property type="nucleotide sequence ID" value="NZ_JAMOIG010000007.1"/>
</dbReference>
<dbReference type="OrthoDB" id="6638317at2"/>
<gene>
    <name evidence="2" type="ORF">CXL00_20195</name>
</gene>
<sequence>MSRSRAGLVAIAGVLLVVSLGYLASQLSFYQETVEQGPAPQARNNPYLAAERFLVEQGKPVSLPARLDGVIHKAPNDQILLLLADRAEMTPDQSTDLLEWVGAGGHLVFVAERLWDEQTGQSGDLLLDALDLQQYETEDDPAKAADAAGQAGSVDNRATLTRLYLEGDTEPVYLAFDTRYHLYDAGKKAHAWANSDGATHMLQLQHGKGLVTALTDSWIWQNDAIGQHDHAWLLWYLTQDRNVTLLHHAEHDSLLQQLLRHFPQALTALLLALLFTVWHRAARHGPIIVPADRGRRQLQEHLRASADFLYRHAGQRQLLDTLQQDIQRQARRHHPGFDALDHTEQCRALAALSRLPIDAVDKALRPTAAGPANATEFTHLIASLQRLRNAL</sequence>
<comment type="caution">
    <text evidence="2">The sequence shown here is derived from an EMBL/GenBank/DDBJ whole genome shotgun (WGS) entry which is preliminary data.</text>
</comment>
<protein>
    <submittedName>
        <fullName evidence="2">DUF4350 domain-containing protein</fullName>
    </submittedName>
</protein>
<accession>A0A2N8SLX3</accession>
<proteinExistence type="predicted"/>
<dbReference type="Proteomes" id="UP000235897">
    <property type="component" value="Unassembled WGS sequence"/>
</dbReference>
<dbReference type="AlphaFoldDB" id="A0A2N8SLX3"/>
<organism evidence="2 3">
    <name type="scientific">Stutzerimonas stutzeri</name>
    <name type="common">Pseudomonas stutzeri</name>
    <dbReference type="NCBI Taxonomy" id="316"/>
    <lineage>
        <taxon>Bacteria</taxon>
        <taxon>Pseudomonadati</taxon>
        <taxon>Pseudomonadota</taxon>
        <taxon>Gammaproteobacteria</taxon>
        <taxon>Pseudomonadales</taxon>
        <taxon>Pseudomonadaceae</taxon>
        <taxon>Stutzerimonas</taxon>
    </lineage>
</organism>
<evidence type="ECO:0000259" key="1">
    <source>
        <dbReference type="Pfam" id="PF14258"/>
    </source>
</evidence>
<dbReference type="Pfam" id="PF14258">
    <property type="entry name" value="DUF4350"/>
    <property type="match status" value="1"/>
</dbReference>
<name>A0A2N8SLX3_STUST</name>
<reference evidence="2 3" key="1">
    <citation type="submission" date="2018-01" db="EMBL/GenBank/DDBJ databases">
        <title>Denitrification phenotypes of diverse strains of Pseudomonas stutzeri.</title>
        <authorList>
            <person name="Milligan D.A."/>
            <person name="Bergaust L."/>
            <person name="Bakken L.R."/>
            <person name="Frostegard A."/>
        </authorList>
    </citation>
    <scope>NUCLEOTIDE SEQUENCE [LARGE SCALE GENOMIC DNA]</scope>
    <source>
        <strain evidence="2 3">28a3</strain>
    </source>
</reference>